<name>A0A8R1EFE1_CAEJA</name>
<accession>A0A8R1EFE1</accession>
<proteinExistence type="predicted"/>
<dbReference type="EnsemblMetazoa" id="CJA33748.1">
    <property type="protein sequence ID" value="CJA33748.1"/>
    <property type="gene ID" value="WBGene00209595"/>
</dbReference>
<sequence>MAHRNPTVDGRTPESNDCERKYEQLVATVPVQGTGPPPKNLTCWSQQRVPVTPHVTSLHFDIAISLCGQFIS</sequence>
<reference evidence="1" key="2">
    <citation type="submission" date="2022-06" db="UniProtKB">
        <authorList>
            <consortium name="EnsemblMetazoa"/>
        </authorList>
    </citation>
    <scope>IDENTIFICATION</scope>
    <source>
        <strain evidence="1">DF5081</strain>
    </source>
</reference>
<reference evidence="2" key="1">
    <citation type="submission" date="2010-08" db="EMBL/GenBank/DDBJ databases">
        <authorList>
            <consortium name="Caenorhabditis japonica Sequencing Consortium"/>
            <person name="Wilson R.K."/>
        </authorList>
    </citation>
    <scope>NUCLEOTIDE SEQUENCE [LARGE SCALE GENOMIC DNA]</scope>
    <source>
        <strain evidence="2">DF5081</strain>
    </source>
</reference>
<evidence type="ECO:0000313" key="1">
    <source>
        <dbReference type="EnsemblMetazoa" id="CJA33748.1"/>
    </source>
</evidence>
<dbReference type="AlphaFoldDB" id="A0A8R1EFE1"/>
<dbReference type="Proteomes" id="UP000005237">
    <property type="component" value="Unassembled WGS sequence"/>
</dbReference>
<keyword evidence="2" id="KW-1185">Reference proteome</keyword>
<protein>
    <submittedName>
        <fullName evidence="1">Uncharacterized protein</fullName>
    </submittedName>
</protein>
<organism evidence="1 2">
    <name type="scientific">Caenorhabditis japonica</name>
    <dbReference type="NCBI Taxonomy" id="281687"/>
    <lineage>
        <taxon>Eukaryota</taxon>
        <taxon>Metazoa</taxon>
        <taxon>Ecdysozoa</taxon>
        <taxon>Nematoda</taxon>
        <taxon>Chromadorea</taxon>
        <taxon>Rhabditida</taxon>
        <taxon>Rhabditina</taxon>
        <taxon>Rhabditomorpha</taxon>
        <taxon>Rhabditoidea</taxon>
        <taxon>Rhabditidae</taxon>
        <taxon>Peloderinae</taxon>
        <taxon>Caenorhabditis</taxon>
    </lineage>
</organism>
<evidence type="ECO:0000313" key="2">
    <source>
        <dbReference type="Proteomes" id="UP000005237"/>
    </source>
</evidence>